<dbReference type="Proteomes" id="UP000499080">
    <property type="component" value="Unassembled WGS sequence"/>
</dbReference>
<evidence type="ECO:0000313" key="3">
    <source>
        <dbReference type="Proteomes" id="UP000499080"/>
    </source>
</evidence>
<keyword evidence="1" id="KW-1133">Transmembrane helix</keyword>
<keyword evidence="3" id="KW-1185">Reference proteome</keyword>
<gene>
    <name evidence="2" type="ORF">AVEN_271994_1</name>
</gene>
<comment type="caution">
    <text evidence="2">The sequence shown here is derived from an EMBL/GenBank/DDBJ whole genome shotgun (WGS) entry which is preliminary data.</text>
</comment>
<dbReference type="AlphaFoldDB" id="A0A4Y2CD66"/>
<organism evidence="2 3">
    <name type="scientific">Araneus ventricosus</name>
    <name type="common">Orbweaver spider</name>
    <name type="synonym">Epeira ventricosa</name>
    <dbReference type="NCBI Taxonomy" id="182803"/>
    <lineage>
        <taxon>Eukaryota</taxon>
        <taxon>Metazoa</taxon>
        <taxon>Ecdysozoa</taxon>
        <taxon>Arthropoda</taxon>
        <taxon>Chelicerata</taxon>
        <taxon>Arachnida</taxon>
        <taxon>Araneae</taxon>
        <taxon>Araneomorphae</taxon>
        <taxon>Entelegynae</taxon>
        <taxon>Araneoidea</taxon>
        <taxon>Araneidae</taxon>
        <taxon>Araneus</taxon>
    </lineage>
</organism>
<feature type="transmembrane region" description="Helical" evidence="1">
    <location>
        <begin position="55"/>
        <end position="73"/>
    </location>
</feature>
<evidence type="ECO:0000313" key="2">
    <source>
        <dbReference type="EMBL" id="GBM01758.1"/>
    </source>
</evidence>
<accession>A0A4Y2CD66</accession>
<keyword evidence="1" id="KW-0812">Transmembrane</keyword>
<sequence>MIFTTITNERAKSAGRRLKYKILKYEKDMALEIERELLQENQLTIWKIYEFHRGLLIASFGTLLTYGILIGTLEQENVLRGCKRGIHRCSNLEFFELGQFLKMVGFQRTQNPKLHLPIPIWNLDERVAGEQRICLHWDLSSRLELKPEIPNVREE</sequence>
<proteinExistence type="predicted"/>
<name>A0A4Y2CD66_ARAVE</name>
<evidence type="ECO:0000256" key="1">
    <source>
        <dbReference type="SAM" id="Phobius"/>
    </source>
</evidence>
<keyword evidence="1" id="KW-0472">Membrane</keyword>
<dbReference type="EMBL" id="BGPR01000172">
    <property type="protein sequence ID" value="GBM01758.1"/>
    <property type="molecule type" value="Genomic_DNA"/>
</dbReference>
<protein>
    <submittedName>
        <fullName evidence="2">Uncharacterized protein</fullName>
    </submittedName>
</protein>
<reference evidence="2 3" key="1">
    <citation type="journal article" date="2019" name="Sci. Rep.">
        <title>Orb-weaving spider Araneus ventricosus genome elucidates the spidroin gene catalogue.</title>
        <authorList>
            <person name="Kono N."/>
            <person name="Nakamura H."/>
            <person name="Ohtoshi R."/>
            <person name="Moran D.A.P."/>
            <person name="Shinohara A."/>
            <person name="Yoshida Y."/>
            <person name="Fujiwara M."/>
            <person name="Mori M."/>
            <person name="Tomita M."/>
            <person name="Arakawa K."/>
        </authorList>
    </citation>
    <scope>NUCLEOTIDE SEQUENCE [LARGE SCALE GENOMIC DNA]</scope>
</reference>